<proteinExistence type="predicted"/>
<reference evidence="1 2" key="1">
    <citation type="submission" date="2014-06" db="EMBL/GenBank/DDBJ databases">
        <title>Functional and comparative genomic analyses of the Drosophila gut microbiota identify candidate symbiosis factors.</title>
        <authorList>
            <person name="Newell P.D."/>
            <person name="Chaston J.M."/>
            <person name="Douglas A.E."/>
        </authorList>
    </citation>
    <scope>NUCLEOTIDE SEQUENCE [LARGE SCALE GENOMIC DNA]</scope>
    <source>
        <strain evidence="1 2">DmCS_006</strain>
    </source>
</reference>
<protein>
    <submittedName>
        <fullName evidence="1">Uncharacterized protein</fullName>
    </submittedName>
</protein>
<accession>A0A094YXA6</accession>
<evidence type="ECO:0000313" key="1">
    <source>
        <dbReference type="EMBL" id="KGB26047.1"/>
    </source>
</evidence>
<dbReference type="STRING" id="104102.AtDm6_0326"/>
<gene>
    <name evidence="1" type="ORF">AtDm6_0326</name>
</gene>
<keyword evidence="2" id="KW-1185">Reference proteome</keyword>
<sequence length="38" mass="4093">MTEGVALRLSPQERSGKRLLSYGCPALAYGGVVDDLLR</sequence>
<dbReference type="Proteomes" id="UP000029448">
    <property type="component" value="Unassembled WGS sequence"/>
</dbReference>
<dbReference type="EMBL" id="JOKM01000017">
    <property type="protein sequence ID" value="KGB26047.1"/>
    <property type="molecule type" value="Genomic_DNA"/>
</dbReference>
<dbReference type="AlphaFoldDB" id="A0A094YXA6"/>
<name>A0A094YXA6_9PROT</name>
<organism evidence="1 2">
    <name type="scientific">Acetobacter tropicalis</name>
    <dbReference type="NCBI Taxonomy" id="104102"/>
    <lineage>
        <taxon>Bacteria</taxon>
        <taxon>Pseudomonadati</taxon>
        <taxon>Pseudomonadota</taxon>
        <taxon>Alphaproteobacteria</taxon>
        <taxon>Acetobacterales</taxon>
        <taxon>Acetobacteraceae</taxon>
        <taxon>Acetobacter</taxon>
    </lineage>
</organism>
<evidence type="ECO:0000313" key="2">
    <source>
        <dbReference type="Proteomes" id="UP000029448"/>
    </source>
</evidence>
<comment type="caution">
    <text evidence="1">The sequence shown here is derived from an EMBL/GenBank/DDBJ whole genome shotgun (WGS) entry which is preliminary data.</text>
</comment>